<sequence>MEWLQEEWRRIPVDVLQTLVESMPDRVAAVIATRDENITNIPPLARSDTDHQQPECGMGITTTMQIPRVRCDTVIIRSARNGVGDASTRRDPAFNYPLATSRRGLESERGRGARSMGAVITPLATPPPQQPPEGTLATPSTPRCTCCKDTTRVRILKRLIATQHLTSGRNARFRLRFSDEYRVALVWRHTVKHAANWSEVIWAAFDITVLRADEGEAGEYRTAPGYEGGGNWRSLSKSADQRHRPAQIPRAKIRERAPPGIEPGSPWWETNALATVAPQKKKPKARKRRYRSTRGAPPHLSTTDQNTGKIAAMGVTSSIRLETVSGVMFQDNPQRYSFSDETYKEKQKNACSELGELPWPRLPHKSILLFAFPLVFSFRNLCEWTDEKTPHLPFKEHVARNLTTRNITAQLAWSSTGMKGRGKREILEKTCRPTASSGTIPTCDICYRTPSDTCLRLVSTLPHVLQLEPLNVVAWNQRGPGYVPGEFPSTRFVYESTKIINSGCWRNVANKSPTKHIPGMFEGLPVRRTCRPEKQWCTRRPLKKSCTFLATCRRALFC</sequence>
<reference evidence="2 3" key="1">
    <citation type="submission" date="2023-02" db="EMBL/GenBank/DDBJ databases">
        <title>LHISI_Scaffold_Assembly.</title>
        <authorList>
            <person name="Stuart O.P."/>
            <person name="Cleave R."/>
            <person name="Magrath M.J.L."/>
            <person name="Mikheyev A.S."/>
        </authorList>
    </citation>
    <scope>NUCLEOTIDE SEQUENCE [LARGE SCALE GENOMIC DNA]</scope>
    <source>
        <strain evidence="2">Daus_M_001</strain>
        <tissue evidence="2">Leg muscle</tissue>
    </source>
</reference>
<comment type="caution">
    <text evidence="2">The sequence shown here is derived from an EMBL/GenBank/DDBJ whole genome shotgun (WGS) entry which is preliminary data.</text>
</comment>
<organism evidence="2 3">
    <name type="scientific">Dryococelus australis</name>
    <dbReference type="NCBI Taxonomy" id="614101"/>
    <lineage>
        <taxon>Eukaryota</taxon>
        <taxon>Metazoa</taxon>
        <taxon>Ecdysozoa</taxon>
        <taxon>Arthropoda</taxon>
        <taxon>Hexapoda</taxon>
        <taxon>Insecta</taxon>
        <taxon>Pterygota</taxon>
        <taxon>Neoptera</taxon>
        <taxon>Polyneoptera</taxon>
        <taxon>Phasmatodea</taxon>
        <taxon>Verophasmatodea</taxon>
        <taxon>Anareolatae</taxon>
        <taxon>Phasmatidae</taxon>
        <taxon>Eurycanthinae</taxon>
        <taxon>Dryococelus</taxon>
    </lineage>
</organism>
<evidence type="ECO:0000313" key="3">
    <source>
        <dbReference type="Proteomes" id="UP001159363"/>
    </source>
</evidence>
<dbReference type="EMBL" id="JARBHB010000006">
    <property type="protein sequence ID" value="KAJ8881985.1"/>
    <property type="molecule type" value="Genomic_DNA"/>
</dbReference>
<evidence type="ECO:0000313" key="2">
    <source>
        <dbReference type="EMBL" id="KAJ8881985.1"/>
    </source>
</evidence>
<feature type="region of interest" description="Disordered" evidence="1">
    <location>
        <begin position="121"/>
        <end position="141"/>
    </location>
</feature>
<accession>A0ABQ9HCB6</accession>
<proteinExistence type="predicted"/>
<gene>
    <name evidence="2" type="ORF">PR048_018473</name>
</gene>
<feature type="region of interest" description="Disordered" evidence="1">
    <location>
        <begin position="277"/>
        <end position="305"/>
    </location>
</feature>
<feature type="compositionally biased region" description="Basic residues" evidence="1">
    <location>
        <begin position="279"/>
        <end position="292"/>
    </location>
</feature>
<protein>
    <submittedName>
        <fullName evidence="2">Uncharacterized protein</fullName>
    </submittedName>
</protein>
<name>A0ABQ9HCB6_9NEOP</name>
<evidence type="ECO:0000256" key="1">
    <source>
        <dbReference type="SAM" id="MobiDB-lite"/>
    </source>
</evidence>
<keyword evidence="3" id="KW-1185">Reference proteome</keyword>
<dbReference type="Proteomes" id="UP001159363">
    <property type="component" value="Chromosome 5"/>
</dbReference>